<organism evidence="1 2">
    <name type="scientific">Clostridium felsineum</name>
    <dbReference type="NCBI Taxonomy" id="36839"/>
    <lineage>
        <taxon>Bacteria</taxon>
        <taxon>Bacillati</taxon>
        <taxon>Bacillota</taxon>
        <taxon>Clostridia</taxon>
        <taxon>Eubacteriales</taxon>
        <taxon>Clostridiaceae</taxon>
        <taxon>Clostridium</taxon>
    </lineage>
</organism>
<accession>A0A1S8LDM4</accession>
<sequence length="85" mass="9870">MEVKKEEIKEIIKEAVKEAINLNNKLTLTVDETVKFSGIGRNKITELIYKEDTDFPYFRVGSKTLVNKVLLEGWLNKISEEKRVI</sequence>
<protein>
    <submittedName>
        <fullName evidence="1">Uncharacterized protein</fullName>
    </submittedName>
</protein>
<dbReference type="Proteomes" id="UP000190951">
    <property type="component" value="Chromosome"/>
</dbReference>
<dbReference type="KEGG" id="crw:CROST_016250"/>
<proteinExistence type="predicted"/>
<reference evidence="1 2" key="1">
    <citation type="submission" date="2022-04" db="EMBL/GenBank/DDBJ databases">
        <title>Genome sequence of C. roseum typestrain.</title>
        <authorList>
            <person name="Poehlein A."/>
            <person name="Schoch T."/>
            <person name="Duerre P."/>
            <person name="Daniel R."/>
        </authorList>
    </citation>
    <scope>NUCLEOTIDE SEQUENCE [LARGE SCALE GENOMIC DNA]</scope>
    <source>
        <strain evidence="1 2">DSM 7320</strain>
    </source>
</reference>
<dbReference type="InterPro" id="IPR038148">
    <property type="entry name" value="Tn1545/Tn916_Xis"/>
</dbReference>
<dbReference type="RefSeq" id="WP_077835410.1">
    <property type="nucleotide sequence ID" value="NZ_CP096983.1"/>
</dbReference>
<dbReference type="Gene3D" id="3.90.105.50">
    <property type="match status" value="1"/>
</dbReference>
<evidence type="ECO:0000313" key="1">
    <source>
        <dbReference type="EMBL" id="URZ10909.1"/>
    </source>
</evidence>
<evidence type="ECO:0000313" key="2">
    <source>
        <dbReference type="Proteomes" id="UP000190951"/>
    </source>
</evidence>
<name>A0A1S8LDM4_9CLOT</name>
<keyword evidence="2" id="KW-1185">Reference proteome</keyword>
<dbReference type="AlphaFoldDB" id="A0A1S8LDM4"/>
<gene>
    <name evidence="1" type="ORF">CROST_016250</name>
</gene>
<dbReference type="STRING" id="84029.CROST_10930"/>
<dbReference type="EMBL" id="CP096983">
    <property type="protein sequence ID" value="URZ10909.1"/>
    <property type="molecule type" value="Genomic_DNA"/>
</dbReference>